<dbReference type="EMBL" id="VSSQ01000280">
    <property type="protein sequence ID" value="MPL89465.1"/>
    <property type="molecule type" value="Genomic_DNA"/>
</dbReference>
<dbReference type="GO" id="GO:0061504">
    <property type="term" value="P:cyclic threonylcarbamoyladenosine biosynthetic process"/>
    <property type="evidence" value="ECO:0007669"/>
    <property type="project" value="TreeGrafter"/>
</dbReference>
<dbReference type="InterPro" id="IPR012729">
    <property type="entry name" value="ThiF_fam2"/>
</dbReference>
<dbReference type="Gene3D" id="3.40.50.720">
    <property type="entry name" value="NAD(P)-binding Rossmann-like Domain"/>
    <property type="match status" value="1"/>
</dbReference>
<feature type="domain" description="THIF-type NAD/FAD binding fold" evidence="1">
    <location>
        <begin position="11"/>
        <end position="193"/>
    </location>
</feature>
<gene>
    <name evidence="2" type="ORF">SDC9_35501</name>
</gene>
<dbReference type="Pfam" id="PF00899">
    <property type="entry name" value="ThiF"/>
    <property type="match status" value="1"/>
</dbReference>
<dbReference type="NCBIfam" id="NF006395">
    <property type="entry name" value="PRK08644.1"/>
    <property type="match status" value="1"/>
</dbReference>
<dbReference type="GO" id="GO:0008641">
    <property type="term" value="F:ubiquitin-like modifier activating enzyme activity"/>
    <property type="evidence" value="ECO:0007669"/>
    <property type="project" value="InterPro"/>
</dbReference>
<comment type="caution">
    <text evidence="2">The sequence shown here is derived from an EMBL/GenBank/DDBJ whole genome shotgun (WGS) entry which is preliminary data.</text>
</comment>
<accession>A0A644VE74</accession>
<name>A0A644VE74_9ZZZZ</name>
<reference evidence="2" key="1">
    <citation type="submission" date="2019-08" db="EMBL/GenBank/DDBJ databases">
        <authorList>
            <person name="Kucharzyk K."/>
            <person name="Murdoch R.W."/>
            <person name="Higgins S."/>
            <person name="Loffler F."/>
        </authorList>
    </citation>
    <scope>NUCLEOTIDE SEQUENCE</scope>
</reference>
<dbReference type="PANTHER" id="PTHR43267">
    <property type="entry name" value="TRNA THREONYLCARBAMOYLADENOSINE DEHYDRATASE"/>
    <property type="match status" value="1"/>
</dbReference>
<organism evidence="2">
    <name type="scientific">bioreactor metagenome</name>
    <dbReference type="NCBI Taxonomy" id="1076179"/>
    <lineage>
        <taxon>unclassified sequences</taxon>
        <taxon>metagenomes</taxon>
        <taxon>ecological metagenomes</taxon>
    </lineage>
</organism>
<dbReference type="GO" id="GO:0061503">
    <property type="term" value="F:tRNA threonylcarbamoyladenosine dehydratase"/>
    <property type="evidence" value="ECO:0007669"/>
    <property type="project" value="TreeGrafter"/>
</dbReference>
<dbReference type="InterPro" id="IPR045886">
    <property type="entry name" value="ThiF/MoeB/HesA"/>
</dbReference>
<dbReference type="SUPFAM" id="SSF69572">
    <property type="entry name" value="Activating enzymes of the ubiquitin-like proteins"/>
    <property type="match status" value="1"/>
</dbReference>
<dbReference type="InterPro" id="IPR035985">
    <property type="entry name" value="Ubiquitin-activating_enz"/>
</dbReference>
<dbReference type="InterPro" id="IPR000594">
    <property type="entry name" value="ThiF_NAD_FAD-bd"/>
</dbReference>
<proteinExistence type="predicted"/>
<evidence type="ECO:0000259" key="1">
    <source>
        <dbReference type="Pfam" id="PF00899"/>
    </source>
</evidence>
<dbReference type="NCBIfam" id="TIGR02354">
    <property type="entry name" value="thiF_fam2"/>
    <property type="match status" value="1"/>
</dbReference>
<dbReference type="PANTHER" id="PTHR43267:SF3">
    <property type="entry name" value="THIF PROTEIN"/>
    <property type="match status" value="1"/>
</dbReference>
<dbReference type="AlphaFoldDB" id="A0A644VE74"/>
<evidence type="ECO:0000313" key="2">
    <source>
        <dbReference type="EMBL" id="MPL89465.1"/>
    </source>
</evidence>
<protein>
    <recommendedName>
        <fullName evidence="1">THIF-type NAD/FAD binding fold domain-containing protein</fullName>
    </recommendedName>
</protein>
<sequence length="198" mass="21812">MPTFNQIRAFLSQKTIGIAGAGGLGSNCAESLLRCGAGKLIVADYDRVSDSNLNRQFYFHDQIGEKKVDALRDNLLRISPFASLQMHFSRVTPDNIMLLFSTCDVVVEAFDEASEKNMIIEEMSAQLPQIPVVAASGLAGWGNSDKLRVTRSGNLYICGDETSEVSDELPPLSPKVKIVSNLQADLVLEILLRDWYEN</sequence>